<dbReference type="InterPro" id="IPR029069">
    <property type="entry name" value="HotDog_dom_sf"/>
</dbReference>
<dbReference type="AlphaFoldDB" id="A0A679JIW9"/>
<gene>
    <name evidence="1" type="ORF">MBUL_03426</name>
</gene>
<organism evidence="1">
    <name type="scientific">Methylobacterium bullatum</name>
    <dbReference type="NCBI Taxonomy" id="570505"/>
    <lineage>
        <taxon>Bacteria</taxon>
        <taxon>Pseudomonadati</taxon>
        <taxon>Pseudomonadota</taxon>
        <taxon>Alphaproteobacteria</taxon>
        <taxon>Hyphomicrobiales</taxon>
        <taxon>Methylobacteriaceae</taxon>
        <taxon>Methylobacterium</taxon>
    </lineage>
</organism>
<protein>
    <submittedName>
        <fullName evidence="1">1,4-dihydroxy-2-naphthoyl-CoA hydrolase</fullName>
        <ecNumber evidence="1">3.1.2.28</ecNumber>
    </submittedName>
</protein>
<accession>A0A679JIW9</accession>
<dbReference type="GO" id="GO:0061522">
    <property type="term" value="F:1,4-dihydroxy-2-naphthoyl-CoA thioesterase activity"/>
    <property type="evidence" value="ECO:0007669"/>
    <property type="project" value="UniProtKB-EC"/>
</dbReference>
<reference evidence="1" key="1">
    <citation type="submission" date="2019-12" db="EMBL/GenBank/DDBJ databases">
        <authorList>
            <person name="Cremers G."/>
        </authorList>
    </citation>
    <scope>NUCLEOTIDE SEQUENCE</scope>
    <source>
        <strain evidence="1">Mbul1</strain>
    </source>
</reference>
<dbReference type="EC" id="3.1.2.28" evidence="1"/>
<sequence length="163" mass="17949">MNAAGRAPAPVLAHQDGLFSVPLRVRFSHCDPAGIVYFPRWFDLLNGVVEDWFTDGLGLDYRGFHEERGIGLGYGHAAADFLRPGFWNDRLDVYLRVARIGSASLELALTAFRDAEPVLAARLVIVTTALAERHAIPLPTDLRVAAERYRDAQPQNHASGDSP</sequence>
<keyword evidence="1" id="KW-0378">Hydrolase</keyword>
<dbReference type="Pfam" id="PF13279">
    <property type="entry name" value="4HBT_2"/>
    <property type="match status" value="1"/>
</dbReference>
<proteinExistence type="predicted"/>
<dbReference type="EMBL" id="LR743504">
    <property type="protein sequence ID" value="CAA2105911.1"/>
    <property type="molecule type" value="Genomic_DNA"/>
</dbReference>
<evidence type="ECO:0000313" key="1">
    <source>
        <dbReference type="EMBL" id="CAA2105911.1"/>
    </source>
</evidence>
<dbReference type="CDD" id="cd00586">
    <property type="entry name" value="4HBT"/>
    <property type="match status" value="1"/>
</dbReference>
<dbReference type="SUPFAM" id="SSF54637">
    <property type="entry name" value="Thioesterase/thiol ester dehydrase-isomerase"/>
    <property type="match status" value="1"/>
</dbReference>
<name>A0A679JIW9_9HYPH</name>
<dbReference type="Gene3D" id="3.10.129.10">
    <property type="entry name" value="Hotdog Thioesterase"/>
    <property type="match status" value="1"/>
</dbReference>